<keyword evidence="2" id="KW-1185">Reference proteome</keyword>
<sequence>MRQPPRQLTAQDDSLSPIAVEQAGAAFATLVAFLRTRPFTTTVSTLEHALLGTDRNTATAATTAAGLTEQLLHAALAVRRDVGRVSDVIHATVISLALPQILEEGETIINRPSLGPGNDSSRPFDLETDRRIAEFKVAVWSGGDRMRQRGVTADLVHLAMDHSGRRPELWVAGTAPLRFLQTSTSTVNDLLSRSSQHLRDRFKARYGANDIPLRTFTAQHAAHVRLHNIAETLPAVAAALL</sequence>
<dbReference type="Proteomes" id="UP001597260">
    <property type="component" value="Unassembled WGS sequence"/>
</dbReference>
<evidence type="ECO:0000313" key="1">
    <source>
        <dbReference type="EMBL" id="MFD1319939.1"/>
    </source>
</evidence>
<organism evidence="1 2">
    <name type="scientific">Micromonospora sonneratiae</name>
    <dbReference type="NCBI Taxonomy" id="1184706"/>
    <lineage>
        <taxon>Bacteria</taxon>
        <taxon>Bacillati</taxon>
        <taxon>Actinomycetota</taxon>
        <taxon>Actinomycetes</taxon>
        <taxon>Micromonosporales</taxon>
        <taxon>Micromonosporaceae</taxon>
        <taxon>Micromonospora</taxon>
    </lineage>
</organism>
<accession>A0ABW3Y6U0</accession>
<evidence type="ECO:0000313" key="2">
    <source>
        <dbReference type="Proteomes" id="UP001597260"/>
    </source>
</evidence>
<protein>
    <recommendedName>
        <fullName evidence="3">PE-PGRS family protein</fullName>
    </recommendedName>
</protein>
<dbReference type="RefSeq" id="WP_377566421.1">
    <property type="nucleotide sequence ID" value="NZ_JBHTMP010000002.1"/>
</dbReference>
<proteinExistence type="predicted"/>
<gene>
    <name evidence="1" type="ORF">ACFQ4H_02425</name>
</gene>
<evidence type="ECO:0008006" key="3">
    <source>
        <dbReference type="Google" id="ProtNLM"/>
    </source>
</evidence>
<reference evidence="2" key="1">
    <citation type="journal article" date="2019" name="Int. J. Syst. Evol. Microbiol.">
        <title>The Global Catalogue of Microorganisms (GCM) 10K type strain sequencing project: providing services to taxonomists for standard genome sequencing and annotation.</title>
        <authorList>
            <consortium name="The Broad Institute Genomics Platform"/>
            <consortium name="The Broad Institute Genome Sequencing Center for Infectious Disease"/>
            <person name="Wu L."/>
            <person name="Ma J."/>
        </authorList>
    </citation>
    <scope>NUCLEOTIDE SEQUENCE [LARGE SCALE GENOMIC DNA]</scope>
    <source>
        <strain evidence="2">JCM 31037</strain>
    </source>
</reference>
<name>A0ABW3Y6U0_9ACTN</name>
<comment type="caution">
    <text evidence="1">The sequence shown here is derived from an EMBL/GenBank/DDBJ whole genome shotgun (WGS) entry which is preliminary data.</text>
</comment>
<dbReference type="EMBL" id="JBHTMP010000002">
    <property type="protein sequence ID" value="MFD1319939.1"/>
    <property type="molecule type" value="Genomic_DNA"/>
</dbReference>